<dbReference type="GO" id="GO:0005634">
    <property type="term" value="C:nucleus"/>
    <property type="evidence" value="ECO:0007669"/>
    <property type="project" value="UniProtKB-SubCell"/>
</dbReference>
<keyword evidence="3" id="KW-0863">Zinc-finger</keyword>
<dbReference type="PANTHER" id="PTHR46481:SF10">
    <property type="entry name" value="ZINC FINGER BED DOMAIN-CONTAINING PROTEIN 39"/>
    <property type="match status" value="1"/>
</dbReference>
<keyword evidence="8" id="KW-1185">Reference proteome</keyword>
<sequence>MDNASNCDSTADHLQRLIPSFRGQTSRSRCFPHTVNLIAKVAKRGRKRRRTNALDDPNSTGGPEHIITLEDGNENDELTPLEQELLDEEVNGLPQAEDESSGNSHEVEVEVDEAKEAHDREVVKSVHDKAIQTARNANITMSKSQELEALGLFPKVAGLARKLHDNTALQEVFEKTVIYLRGEDTHKRRLDRRVPTRWNSDFACLSAHLDFKDEVKLFTDQNKLPDYALTAAQWKLAEHLVPVLELFNELTNLFSKANVPLIYEVIPMLEKLEHALDRIYNAEDEPPVVRIATQAALQVVGKYYALTDDNEVYRIAIIMCPDKKLEWFEKTQTGMRTTVWKPSGSHSNAGMSPTKHCPLC</sequence>
<evidence type="ECO:0000256" key="6">
    <source>
        <dbReference type="SAM" id="MobiDB-lite"/>
    </source>
</evidence>
<dbReference type="SUPFAM" id="SSF53098">
    <property type="entry name" value="Ribonuclease H-like"/>
    <property type="match status" value="1"/>
</dbReference>
<evidence type="ECO:0000256" key="2">
    <source>
        <dbReference type="ARBA" id="ARBA00022723"/>
    </source>
</evidence>
<evidence type="ECO:0000256" key="1">
    <source>
        <dbReference type="ARBA" id="ARBA00004123"/>
    </source>
</evidence>
<proteinExistence type="predicted"/>
<dbReference type="OrthoDB" id="3251057at2759"/>
<feature type="region of interest" description="Disordered" evidence="6">
    <location>
        <begin position="339"/>
        <end position="360"/>
    </location>
</feature>
<dbReference type="PANTHER" id="PTHR46481">
    <property type="entry name" value="ZINC FINGER BED DOMAIN-CONTAINING PROTEIN 4"/>
    <property type="match status" value="1"/>
</dbReference>
<dbReference type="AlphaFoldDB" id="A0A9P6ZWL3"/>
<dbReference type="InterPro" id="IPR012337">
    <property type="entry name" value="RNaseH-like_sf"/>
</dbReference>
<comment type="subcellular location">
    <subcellularLocation>
        <location evidence="1">Nucleus</location>
    </subcellularLocation>
</comment>
<keyword evidence="2" id="KW-0479">Metal-binding</keyword>
<comment type="caution">
    <text evidence="7">The sequence shown here is derived from an EMBL/GenBank/DDBJ whole genome shotgun (WGS) entry which is preliminary data.</text>
</comment>
<reference evidence="7" key="1">
    <citation type="journal article" date="2020" name="New Phytol.">
        <title>Comparative genomics reveals dynamic genome evolution in host specialist ectomycorrhizal fungi.</title>
        <authorList>
            <person name="Lofgren L.A."/>
            <person name="Nguyen N.H."/>
            <person name="Vilgalys R."/>
            <person name="Ruytinx J."/>
            <person name="Liao H.L."/>
            <person name="Branco S."/>
            <person name="Kuo A."/>
            <person name="LaButti K."/>
            <person name="Lipzen A."/>
            <person name="Andreopoulos W."/>
            <person name="Pangilinan J."/>
            <person name="Riley R."/>
            <person name="Hundley H."/>
            <person name="Na H."/>
            <person name="Barry K."/>
            <person name="Grigoriev I.V."/>
            <person name="Stajich J.E."/>
            <person name="Kennedy P.G."/>
        </authorList>
    </citation>
    <scope>NUCLEOTIDE SEQUENCE</scope>
    <source>
        <strain evidence="7">DOB743</strain>
    </source>
</reference>
<keyword evidence="4" id="KW-0862">Zinc</keyword>
<protein>
    <submittedName>
        <fullName evidence="7">Uncharacterized protein</fullName>
    </submittedName>
</protein>
<dbReference type="EMBL" id="JABBWD010000017">
    <property type="protein sequence ID" value="KAG1778103.1"/>
    <property type="molecule type" value="Genomic_DNA"/>
</dbReference>
<name>A0A9P6ZWL3_9AGAM</name>
<accession>A0A9P6ZWL3</accession>
<dbReference type="InterPro" id="IPR052035">
    <property type="entry name" value="ZnF_BED_domain_contain"/>
</dbReference>
<evidence type="ECO:0000313" key="7">
    <source>
        <dbReference type="EMBL" id="KAG1778103.1"/>
    </source>
</evidence>
<gene>
    <name evidence="7" type="ORF">EV702DRAFT_968476</name>
</gene>
<dbReference type="Proteomes" id="UP000714275">
    <property type="component" value="Unassembled WGS sequence"/>
</dbReference>
<evidence type="ECO:0000256" key="4">
    <source>
        <dbReference type="ARBA" id="ARBA00022833"/>
    </source>
</evidence>
<dbReference type="GO" id="GO:0008270">
    <property type="term" value="F:zinc ion binding"/>
    <property type="evidence" value="ECO:0007669"/>
    <property type="project" value="UniProtKB-KW"/>
</dbReference>
<evidence type="ECO:0000313" key="8">
    <source>
        <dbReference type="Proteomes" id="UP000714275"/>
    </source>
</evidence>
<evidence type="ECO:0000256" key="5">
    <source>
        <dbReference type="ARBA" id="ARBA00023242"/>
    </source>
</evidence>
<evidence type="ECO:0000256" key="3">
    <source>
        <dbReference type="ARBA" id="ARBA00022771"/>
    </source>
</evidence>
<feature type="region of interest" description="Disordered" evidence="6">
    <location>
        <begin position="43"/>
        <end position="74"/>
    </location>
</feature>
<organism evidence="7 8">
    <name type="scientific">Suillus placidus</name>
    <dbReference type="NCBI Taxonomy" id="48579"/>
    <lineage>
        <taxon>Eukaryota</taxon>
        <taxon>Fungi</taxon>
        <taxon>Dikarya</taxon>
        <taxon>Basidiomycota</taxon>
        <taxon>Agaricomycotina</taxon>
        <taxon>Agaricomycetes</taxon>
        <taxon>Agaricomycetidae</taxon>
        <taxon>Boletales</taxon>
        <taxon>Suillineae</taxon>
        <taxon>Suillaceae</taxon>
        <taxon>Suillus</taxon>
    </lineage>
</organism>
<keyword evidence="5" id="KW-0539">Nucleus</keyword>